<dbReference type="InterPro" id="IPR004358">
    <property type="entry name" value="Sig_transdc_His_kin-like_C"/>
</dbReference>
<dbReference type="PANTHER" id="PTHR43547">
    <property type="entry name" value="TWO-COMPONENT HISTIDINE KINASE"/>
    <property type="match status" value="1"/>
</dbReference>
<evidence type="ECO:0000256" key="3">
    <source>
        <dbReference type="ARBA" id="ARBA00022553"/>
    </source>
</evidence>
<dbReference type="CDD" id="cd00082">
    <property type="entry name" value="HisKA"/>
    <property type="match status" value="1"/>
</dbReference>
<dbReference type="SMART" id="SM00387">
    <property type="entry name" value="HATPase_c"/>
    <property type="match status" value="1"/>
</dbReference>
<dbReference type="SMART" id="SM00388">
    <property type="entry name" value="HisKA"/>
    <property type="match status" value="1"/>
</dbReference>
<dbReference type="GO" id="GO:0000155">
    <property type="term" value="F:phosphorelay sensor kinase activity"/>
    <property type="evidence" value="ECO:0007669"/>
    <property type="project" value="InterPro"/>
</dbReference>
<protein>
    <recommendedName>
        <fullName evidence="2">histidine kinase</fullName>
        <ecNumber evidence="2">2.7.13.3</ecNumber>
    </recommendedName>
</protein>
<dbReference type="InterPro" id="IPR036890">
    <property type="entry name" value="HATPase_C_sf"/>
</dbReference>
<dbReference type="EC" id="2.7.13.3" evidence="2"/>
<keyword evidence="10" id="KW-1185">Reference proteome</keyword>
<comment type="caution">
    <text evidence="9">The sequence shown here is derived from an EMBL/GenBank/DDBJ whole genome shotgun (WGS) entry which is preliminary data.</text>
</comment>
<keyword evidence="5" id="KW-0418">Kinase</keyword>
<dbReference type="RefSeq" id="WP_149400459.1">
    <property type="nucleotide sequence ID" value="NZ_BIXY01000010.1"/>
</dbReference>
<dbReference type="InterPro" id="IPR003594">
    <property type="entry name" value="HATPase_dom"/>
</dbReference>
<dbReference type="Pfam" id="PF02518">
    <property type="entry name" value="HATPase_c"/>
    <property type="match status" value="1"/>
</dbReference>
<dbReference type="InterPro" id="IPR003661">
    <property type="entry name" value="HisK_dim/P_dom"/>
</dbReference>
<dbReference type="PANTHER" id="PTHR43547:SF2">
    <property type="entry name" value="HYBRID SIGNAL TRANSDUCTION HISTIDINE KINASE C"/>
    <property type="match status" value="1"/>
</dbReference>
<dbReference type="EMBL" id="BIXY01000010">
    <property type="protein sequence ID" value="GCF07436.1"/>
    <property type="molecule type" value="Genomic_DNA"/>
</dbReference>
<dbReference type="InterPro" id="IPR005467">
    <property type="entry name" value="His_kinase_dom"/>
</dbReference>
<name>A0A5A5T8E9_9CHLR</name>
<dbReference type="SUPFAM" id="SSF47384">
    <property type="entry name" value="Homodimeric domain of signal transducing histidine kinase"/>
    <property type="match status" value="1"/>
</dbReference>
<evidence type="ECO:0000256" key="4">
    <source>
        <dbReference type="ARBA" id="ARBA00022679"/>
    </source>
</evidence>
<evidence type="ECO:0000256" key="7">
    <source>
        <dbReference type="SAM" id="Coils"/>
    </source>
</evidence>
<dbReference type="SUPFAM" id="SSF55874">
    <property type="entry name" value="ATPase domain of HSP90 chaperone/DNA topoisomerase II/histidine kinase"/>
    <property type="match status" value="1"/>
</dbReference>
<feature type="domain" description="Histidine kinase" evidence="8">
    <location>
        <begin position="47"/>
        <end position="281"/>
    </location>
</feature>
<dbReference type="InterPro" id="IPR036097">
    <property type="entry name" value="HisK_dim/P_sf"/>
</dbReference>
<dbReference type="AlphaFoldDB" id="A0A5A5T8E9"/>
<reference evidence="9 10" key="1">
    <citation type="submission" date="2019-01" db="EMBL/GenBank/DDBJ databases">
        <title>Draft genome sequence of Dictyobacter sp. Uno17.</title>
        <authorList>
            <person name="Wang C.M."/>
            <person name="Zheng Y."/>
            <person name="Sakai Y."/>
            <person name="Abe K."/>
            <person name="Yokota A."/>
            <person name="Yabe S."/>
        </authorList>
    </citation>
    <scope>NUCLEOTIDE SEQUENCE [LARGE SCALE GENOMIC DNA]</scope>
    <source>
        <strain evidence="9 10">Uno17</strain>
    </source>
</reference>
<dbReference type="Gene3D" id="1.10.287.130">
    <property type="match status" value="1"/>
</dbReference>
<evidence type="ECO:0000256" key="2">
    <source>
        <dbReference type="ARBA" id="ARBA00012438"/>
    </source>
</evidence>
<proteinExistence type="predicted"/>
<evidence type="ECO:0000313" key="9">
    <source>
        <dbReference type="EMBL" id="GCF07436.1"/>
    </source>
</evidence>
<dbReference type="CDD" id="cd00075">
    <property type="entry name" value="HATPase"/>
    <property type="match status" value="1"/>
</dbReference>
<dbReference type="OrthoDB" id="9757990at2"/>
<dbReference type="Proteomes" id="UP000322530">
    <property type="component" value="Unassembled WGS sequence"/>
</dbReference>
<gene>
    <name evidence="9" type="ORF">KDI_10000</name>
</gene>
<comment type="catalytic activity">
    <reaction evidence="1">
        <text>ATP + protein L-histidine = ADP + protein N-phospho-L-histidine.</text>
        <dbReference type="EC" id="2.7.13.3"/>
    </reaction>
</comment>
<dbReference type="Pfam" id="PF00512">
    <property type="entry name" value="HisKA"/>
    <property type="match status" value="1"/>
</dbReference>
<keyword evidence="7" id="KW-0175">Coiled coil</keyword>
<evidence type="ECO:0000259" key="8">
    <source>
        <dbReference type="PROSITE" id="PS50109"/>
    </source>
</evidence>
<dbReference type="PROSITE" id="PS50109">
    <property type="entry name" value="HIS_KIN"/>
    <property type="match status" value="1"/>
</dbReference>
<sequence>MQLQSKKAQEQTQEQIIEELQRQVDDLKAENLLLHDQLAQKEQATAMIAHDLRGPLSPIINYAQMINRHTQPPKEGSRISGKQVMKKYTAIQRNTTIIISQAKRLSRLVNDLLDSSHLASGKFKILREDCNITRLVCEMVEQLRPVAPYHTLVVAAPEQPIIGQWDNGRLQQALGNLLDNAIKYSDENTTITVTISTSEKNVRVSVHNEGAGIPPAEISQLFHPYTRLAAANNRHGSGLGLFITKSIIEAHQGTLQLEPHGENTQEEIKGTTFSFELPLAA</sequence>
<evidence type="ECO:0000256" key="6">
    <source>
        <dbReference type="ARBA" id="ARBA00023012"/>
    </source>
</evidence>
<dbReference type="PRINTS" id="PR00344">
    <property type="entry name" value="BCTRLSENSOR"/>
</dbReference>
<evidence type="ECO:0000256" key="1">
    <source>
        <dbReference type="ARBA" id="ARBA00000085"/>
    </source>
</evidence>
<feature type="coiled-coil region" evidence="7">
    <location>
        <begin position="3"/>
        <end position="44"/>
    </location>
</feature>
<dbReference type="FunFam" id="3.30.565.10:FF:000006">
    <property type="entry name" value="Sensor histidine kinase WalK"/>
    <property type="match status" value="1"/>
</dbReference>
<keyword evidence="4" id="KW-0808">Transferase</keyword>
<organism evidence="9 10">
    <name type="scientific">Dictyobacter arantiisoli</name>
    <dbReference type="NCBI Taxonomy" id="2014874"/>
    <lineage>
        <taxon>Bacteria</taxon>
        <taxon>Bacillati</taxon>
        <taxon>Chloroflexota</taxon>
        <taxon>Ktedonobacteria</taxon>
        <taxon>Ktedonobacterales</taxon>
        <taxon>Dictyobacteraceae</taxon>
        <taxon>Dictyobacter</taxon>
    </lineage>
</organism>
<accession>A0A5A5T8E9</accession>
<keyword evidence="6" id="KW-0902">Two-component regulatory system</keyword>
<evidence type="ECO:0000256" key="5">
    <source>
        <dbReference type="ARBA" id="ARBA00022777"/>
    </source>
</evidence>
<evidence type="ECO:0000313" key="10">
    <source>
        <dbReference type="Proteomes" id="UP000322530"/>
    </source>
</evidence>
<keyword evidence="3" id="KW-0597">Phosphoprotein</keyword>
<dbReference type="Gene3D" id="3.30.565.10">
    <property type="entry name" value="Histidine kinase-like ATPase, C-terminal domain"/>
    <property type="match status" value="1"/>
</dbReference>